<proteinExistence type="inferred from homology"/>
<reference evidence="9" key="1">
    <citation type="submission" date="2010-05" db="EMBL/GenBank/DDBJ databases">
        <authorList>
            <person name="Muzny D."/>
            <person name="Qin X."/>
            <person name="Buhay C."/>
            <person name="Dugan-Rocha S."/>
            <person name="Ding Y."/>
            <person name="Chen G."/>
            <person name="Hawes A."/>
            <person name="Holder M."/>
            <person name="Jhangiani S."/>
            <person name="Johnson A."/>
            <person name="Khan Z."/>
            <person name="Li Z."/>
            <person name="Liu W."/>
            <person name="Liu X."/>
            <person name="Perez L."/>
            <person name="Shen H."/>
            <person name="Wang Q."/>
            <person name="Watt J."/>
            <person name="Xi L."/>
            <person name="Xin Y."/>
            <person name="Zhou J."/>
            <person name="Deng J."/>
            <person name="Jiang H."/>
            <person name="Liu Y."/>
            <person name="Qu J."/>
            <person name="Song X.-Z."/>
            <person name="Zhang L."/>
            <person name="Villasana D."/>
            <person name="Johnson A."/>
            <person name="Liu J."/>
            <person name="Liyanage D."/>
            <person name="Lorensuhewa L."/>
            <person name="Robinson T."/>
            <person name="Song A."/>
            <person name="Song B.-B."/>
            <person name="Dinh H."/>
            <person name="Thornton R."/>
            <person name="Coyle M."/>
            <person name="Francisco L."/>
            <person name="Jackson L."/>
            <person name="Javaid M."/>
            <person name="Korchina V."/>
            <person name="Kovar C."/>
            <person name="Mata R."/>
            <person name="Mathew T."/>
            <person name="Ngo R."/>
            <person name="Nguyen L."/>
            <person name="Nguyen N."/>
            <person name="Okwuonu G."/>
            <person name="Ongeri F."/>
            <person name="Pham C."/>
            <person name="Simmons D."/>
            <person name="Wilczek-Boney K."/>
            <person name="Hale W."/>
            <person name="Jakkamsetti A."/>
            <person name="Pham P."/>
            <person name="Ruth R."/>
            <person name="San Lucas F."/>
            <person name="Warren J."/>
            <person name="Zhang J."/>
            <person name="Zhao Z."/>
            <person name="Zhou C."/>
            <person name="Zhu D."/>
            <person name="Lee S."/>
            <person name="Bess C."/>
            <person name="Blankenburg K."/>
            <person name="Forbes L."/>
            <person name="Fu Q."/>
            <person name="Gubbala S."/>
            <person name="Hirani K."/>
            <person name="Jayaseelan J.C."/>
            <person name="Lara F."/>
            <person name="Munidasa M."/>
            <person name="Palculict T."/>
            <person name="Patil S."/>
            <person name="Pu L.-L."/>
            <person name="Saada N."/>
            <person name="Tang L."/>
            <person name="Weissenberger G."/>
            <person name="Zhu Y."/>
            <person name="Hemphill L."/>
            <person name="Shang Y."/>
            <person name="Youmans B."/>
            <person name="Ayvaz T."/>
            <person name="Ross M."/>
            <person name="Santibanez J."/>
            <person name="Aqrawi P."/>
            <person name="Gross S."/>
            <person name="Joshi V."/>
            <person name="Fowler G."/>
            <person name="Nazareth L."/>
            <person name="Reid J."/>
            <person name="Worley K."/>
            <person name="Petrosino J."/>
            <person name="Highlander S."/>
            <person name="Gibbs R."/>
        </authorList>
    </citation>
    <scope>NUCLEOTIDE SEQUENCE [LARGE SCALE GENOMIC DNA]</scope>
    <source>
        <strain evidence="9">ATCC 53516</strain>
    </source>
</reference>
<evidence type="ECO:0000256" key="3">
    <source>
        <dbReference type="ARBA" id="ARBA00022475"/>
    </source>
</evidence>
<evidence type="ECO:0000256" key="1">
    <source>
        <dbReference type="ARBA" id="ARBA00004651"/>
    </source>
</evidence>
<comment type="subcellular location">
    <subcellularLocation>
        <location evidence="1 7">Cell membrane</location>
        <topology evidence="1 7">Multi-pass membrane protein</topology>
    </subcellularLocation>
</comment>
<comment type="caution">
    <text evidence="9">The sequence shown here is derived from an EMBL/GenBank/DDBJ whole genome shotgun (WGS) entry which is preliminary data.</text>
</comment>
<evidence type="ECO:0000259" key="8">
    <source>
        <dbReference type="PROSITE" id="PS50928"/>
    </source>
</evidence>
<dbReference type="RefSeq" id="WP_002836598.1">
    <property type="nucleotide sequence ID" value="NZ_CM000955.1"/>
</dbReference>
<dbReference type="SUPFAM" id="SSF161098">
    <property type="entry name" value="MetI-like"/>
    <property type="match status" value="1"/>
</dbReference>
<dbReference type="STRING" id="525282.HMPREF0391_11648"/>
<dbReference type="PROSITE" id="PS50928">
    <property type="entry name" value="ABC_TM1"/>
    <property type="match status" value="1"/>
</dbReference>
<dbReference type="AlphaFoldDB" id="D6SB26"/>
<sequence>MNKIKKIINLLLLAFVSILAFFPLLWMATNSFKTANKIIQQPLNLFPEVLDFRNFIGALEKAPFDLYIINSIITAFAIVVLQLLLGILMGYGLSKFDFKGKKILFGSILLTYMLPAAATYVPSYVILAKMNLIDTIPGIIISNVVSVFTIYMVYQTFSSVPKEMIEAAEMDGANNWQILWKVMVPLSKSTILTTALIQFVIMYNNYMWPSLITNSKKNYLISVGLNIFFNSKGNFTQNLPMLMAANTISVLPLLILFLILKKWFIEGISDSGIKG</sequence>
<dbReference type="CDD" id="cd06261">
    <property type="entry name" value="TM_PBP2"/>
    <property type="match status" value="1"/>
</dbReference>
<feature type="domain" description="ABC transmembrane type-1" evidence="8">
    <location>
        <begin position="68"/>
        <end position="260"/>
    </location>
</feature>
<evidence type="ECO:0000256" key="2">
    <source>
        <dbReference type="ARBA" id="ARBA00022448"/>
    </source>
</evidence>
<name>D6SB26_FINMA</name>
<organism evidence="9">
    <name type="scientific">Finegoldia magna ATCC 53516</name>
    <dbReference type="NCBI Taxonomy" id="525282"/>
    <lineage>
        <taxon>Bacteria</taxon>
        <taxon>Bacillati</taxon>
        <taxon>Bacillota</taxon>
        <taxon>Tissierellia</taxon>
        <taxon>Tissierellales</taxon>
        <taxon>Peptoniphilaceae</taxon>
        <taxon>Finegoldia</taxon>
    </lineage>
</organism>
<gene>
    <name evidence="9" type="ORF">HMPREF0391_11648</name>
</gene>
<dbReference type="GO" id="GO:0005886">
    <property type="term" value="C:plasma membrane"/>
    <property type="evidence" value="ECO:0007669"/>
    <property type="project" value="UniProtKB-SubCell"/>
</dbReference>
<dbReference type="InterPro" id="IPR035906">
    <property type="entry name" value="MetI-like_sf"/>
</dbReference>
<keyword evidence="2 7" id="KW-0813">Transport</keyword>
<dbReference type="InterPro" id="IPR000515">
    <property type="entry name" value="MetI-like"/>
</dbReference>
<evidence type="ECO:0000313" key="9">
    <source>
        <dbReference type="EMBL" id="EFH92676.1"/>
    </source>
</evidence>
<keyword evidence="3" id="KW-1003">Cell membrane</keyword>
<evidence type="ECO:0000256" key="6">
    <source>
        <dbReference type="ARBA" id="ARBA00023136"/>
    </source>
</evidence>
<feature type="transmembrane region" description="Helical" evidence="7">
    <location>
        <begin position="239"/>
        <end position="260"/>
    </location>
</feature>
<dbReference type="GO" id="GO:0055085">
    <property type="term" value="P:transmembrane transport"/>
    <property type="evidence" value="ECO:0007669"/>
    <property type="project" value="InterPro"/>
</dbReference>
<dbReference type="Proteomes" id="UP000004063">
    <property type="component" value="Chromosome"/>
</dbReference>
<comment type="similarity">
    <text evidence="7">Belongs to the binding-protein-dependent transport system permease family.</text>
</comment>
<keyword evidence="6 7" id="KW-0472">Membrane</keyword>
<feature type="transmembrane region" description="Helical" evidence="7">
    <location>
        <begin position="178"/>
        <end position="201"/>
    </location>
</feature>
<keyword evidence="5 7" id="KW-1133">Transmembrane helix</keyword>
<dbReference type="EMBL" id="ACHM02000003">
    <property type="protein sequence ID" value="EFH92676.1"/>
    <property type="molecule type" value="Genomic_DNA"/>
</dbReference>
<dbReference type="HOGENOM" id="CLU_016047_1_1_9"/>
<protein>
    <submittedName>
        <fullName evidence="9">ABC transporter, permease protein</fullName>
    </submittedName>
</protein>
<keyword evidence="4 7" id="KW-0812">Transmembrane</keyword>
<dbReference type="PANTHER" id="PTHR43744">
    <property type="entry name" value="ABC TRANSPORTER PERMEASE PROTEIN MG189-RELATED-RELATED"/>
    <property type="match status" value="1"/>
</dbReference>
<feature type="transmembrane region" description="Helical" evidence="7">
    <location>
        <begin position="7"/>
        <end position="28"/>
    </location>
</feature>
<dbReference type="Gene3D" id="1.10.3720.10">
    <property type="entry name" value="MetI-like"/>
    <property type="match status" value="1"/>
</dbReference>
<feature type="transmembrane region" description="Helical" evidence="7">
    <location>
        <begin position="103"/>
        <end position="127"/>
    </location>
</feature>
<dbReference type="PANTHER" id="PTHR43744:SF12">
    <property type="entry name" value="ABC TRANSPORTER PERMEASE PROTEIN MG189-RELATED"/>
    <property type="match status" value="1"/>
</dbReference>
<evidence type="ECO:0000256" key="4">
    <source>
        <dbReference type="ARBA" id="ARBA00022692"/>
    </source>
</evidence>
<accession>D6SB26</accession>
<dbReference type="Pfam" id="PF00528">
    <property type="entry name" value="BPD_transp_1"/>
    <property type="match status" value="1"/>
</dbReference>
<feature type="transmembrane region" description="Helical" evidence="7">
    <location>
        <begin position="67"/>
        <end position="91"/>
    </location>
</feature>
<dbReference type="OrthoDB" id="9787837at2"/>
<dbReference type="eggNOG" id="COG0395">
    <property type="taxonomic scope" value="Bacteria"/>
</dbReference>
<feature type="transmembrane region" description="Helical" evidence="7">
    <location>
        <begin position="139"/>
        <end position="157"/>
    </location>
</feature>
<evidence type="ECO:0000256" key="7">
    <source>
        <dbReference type="RuleBase" id="RU363032"/>
    </source>
</evidence>
<evidence type="ECO:0000256" key="5">
    <source>
        <dbReference type="ARBA" id="ARBA00022989"/>
    </source>
</evidence>